<evidence type="ECO:0000256" key="1">
    <source>
        <dbReference type="SAM" id="Phobius"/>
    </source>
</evidence>
<dbReference type="PANTHER" id="PTHR43818">
    <property type="entry name" value="BCDNA.GH03377"/>
    <property type="match status" value="1"/>
</dbReference>
<dbReference type="InterPro" id="IPR006311">
    <property type="entry name" value="TAT_signal"/>
</dbReference>
<proteinExistence type="predicted"/>
<dbReference type="PANTHER" id="PTHR43818:SF5">
    <property type="entry name" value="OXIDOREDUCTASE FAMILY PROTEIN"/>
    <property type="match status" value="1"/>
</dbReference>
<protein>
    <submittedName>
        <fullName evidence="4">Gfo/Idh/MocA family oxidoreductase</fullName>
    </submittedName>
</protein>
<evidence type="ECO:0000313" key="5">
    <source>
        <dbReference type="Proteomes" id="UP001145087"/>
    </source>
</evidence>
<feature type="domain" description="Gfo/Idh/MocA-like oxidoreductase bacterial type C-terminal" evidence="3">
    <location>
        <begin position="213"/>
        <end position="275"/>
    </location>
</feature>
<feature type="domain" description="Gfo/Idh/MocA-like oxidoreductase bacterial type C-terminal" evidence="3">
    <location>
        <begin position="375"/>
        <end position="451"/>
    </location>
</feature>
<dbReference type="Gene3D" id="3.30.360.10">
    <property type="entry name" value="Dihydrodipicolinate Reductase, domain 2"/>
    <property type="match status" value="1"/>
</dbReference>
<dbReference type="InterPro" id="IPR043906">
    <property type="entry name" value="Gfo/Idh/MocA_OxRdtase_bact_C"/>
</dbReference>
<evidence type="ECO:0000259" key="3">
    <source>
        <dbReference type="Pfam" id="PF19051"/>
    </source>
</evidence>
<dbReference type="InterPro" id="IPR050463">
    <property type="entry name" value="Gfo/Idh/MocA_oxidrdct_glycsds"/>
</dbReference>
<dbReference type="AlphaFoldDB" id="A0A9X3F8H6"/>
<dbReference type="Pfam" id="PF01408">
    <property type="entry name" value="GFO_IDH_MocA"/>
    <property type="match status" value="1"/>
</dbReference>
<dbReference type="InterPro" id="IPR000683">
    <property type="entry name" value="Gfo/Idh/MocA-like_OxRdtase_N"/>
</dbReference>
<keyword evidence="1" id="KW-0812">Transmembrane</keyword>
<dbReference type="Gene3D" id="3.40.50.720">
    <property type="entry name" value="NAD(P)-binding Rossmann-like Domain"/>
    <property type="match status" value="1"/>
</dbReference>
<keyword evidence="5" id="KW-1185">Reference proteome</keyword>
<evidence type="ECO:0000259" key="2">
    <source>
        <dbReference type="Pfam" id="PF01408"/>
    </source>
</evidence>
<feature type="transmembrane region" description="Helical" evidence="1">
    <location>
        <begin position="12"/>
        <end position="31"/>
    </location>
</feature>
<dbReference type="GO" id="GO:0000166">
    <property type="term" value="F:nucleotide binding"/>
    <property type="evidence" value="ECO:0007669"/>
    <property type="project" value="InterPro"/>
</dbReference>
<accession>A0A9X3F8H6</accession>
<sequence>MTQRRDFIKKSLVGTAGIAIGGMGFTAKSYGSILGSNERITMAVIGIRGQGNGHIGKWCSLKENRNVFLKTICDVDENLYPERIKKVEEAIGTRPNTEWDMRKVYDDKEIDAVSIATPNHWHALATIWAAQAGKHAYCEKPSNHNVWEGKKMIEAARKYNVRVQIGFQNRSIANVMEAIEFLHNGGIGDVYMAKGNCYKPRDSFGIAEDSLPPDGLHYDMWLGPAQWRAYNEKRGHYNWHWHWNTGNGDTGNQGPHQFDVARWGLNKNEHPVTIASTGGIFGIDPKECSQETPNTQTSLFTYEDGKVLEFETRGRYTNAESSLNIKIGNMFYGTEGYMEINGSRWKAFREREKEPFAGSGMATSEIPTDPTFLAPPGGSEHYANFIDAIRSGDSHDLHCDVREGVMSSDLPELANIAYRLKRQLTFRGSYEKFANDPEADMMLTRVYRRPYFVPDEV</sequence>
<dbReference type="PROSITE" id="PS51318">
    <property type="entry name" value="TAT"/>
    <property type="match status" value="1"/>
</dbReference>
<comment type="caution">
    <text evidence="4">The sequence shown here is derived from an EMBL/GenBank/DDBJ whole genome shotgun (WGS) entry which is preliminary data.</text>
</comment>
<dbReference type="RefSeq" id="WP_343334105.1">
    <property type="nucleotide sequence ID" value="NZ_JAPOHD010000029.1"/>
</dbReference>
<keyword evidence="1" id="KW-1133">Transmembrane helix</keyword>
<evidence type="ECO:0000313" key="4">
    <source>
        <dbReference type="EMBL" id="MCY1721777.1"/>
    </source>
</evidence>
<organism evidence="4 5">
    <name type="scientific">Draconibacterium aestuarii</name>
    <dbReference type="NCBI Taxonomy" id="2998507"/>
    <lineage>
        <taxon>Bacteria</taxon>
        <taxon>Pseudomonadati</taxon>
        <taxon>Bacteroidota</taxon>
        <taxon>Bacteroidia</taxon>
        <taxon>Marinilabiliales</taxon>
        <taxon>Prolixibacteraceae</taxon>
        <taxon>Draconibacterium</taxon>
    </lineage>
</organism>
<gene>
    <name evidence="4" type="ORF">OU798_15590</name>
</gene>
<dbReference type="SUPFAM" id="SSF51735">
    <property type="entry name" value="NAD(P)-binding Rossmann-fold domains"/>
    <property type="match status" value="1"/>
</dbReference>
<keyword evidence="1" id="KW-0472">Membrane</keyword>
<feature type="domain" description="Gfo/Idh/MocA-like oxidoreductase N-terminal" evidence="2">
    <location>
        <begin position="41"/>
        <end position="167"/>
    </location>
</feature>
<reference evidence="4" key="1">
    <citation type="submission" date="2022-11" db="EMBL/GenBank/DDBJ databases">
        <title>Marilongibacter aestuarii gen. nov., sp. nov., isolated from tidal flat sediment.</title>
        <authorList>
            <person name="Jiayan W."/>
        </authorList>
    </citation>
    <scope>NUCLEOTIDE SEQUENCE</scope>
    <source>
        <strain evidence="4">Z1-6</strain>
    </source>
</reference>
<dbReference type="Pfam" id="PF19051">
    <property type="entry name" value="GFO_IDH_MocA_C2"/>
    <property type="match status" value="2"/>
</dbReference>
<dbReference type="InterPro" id="IPR036291">
    <property type="entry name" value="NAD(P)-bd_dom_sf"/>
</dbReference>
<dbReference type="Proteomes" id="UP001145087">
    <property type="component" value="Unassembled WGS sequence"/>
</dbReference>
<name>A0A9X3F8H6_9BACT</name>
<dbReference type="SUPFAM" id="SSF55347">
    <property type="entry name" value="Glyceraldehyde-3-phosphate dehydrogenase-like, C-terminal domain"/>
    <property type="match status" value="1"/>
</dbReference>
<dbReference type="EMBL" id="JAPOHD010000029">
    <property type="protein sequence ID" value="MCY1721777.1"/>
    <property type="molecule type" value="Genomic_DNA"/>
</dbReference>